<dbReference type="STRING" id="1798371.A2W14_04435"/>
<accession>A0A1F5YSC1</accession>
<dbReference type="GO" id="GO:0140098">
    <property type="term" value="F:catalytic activity, acting on RNA"/>
    <property type="evidence" value="ECO:0007669"/>
    <property type="project" value="UniProtKB-ARBA"/>
</dbReference>
<evidence type="ECO:0000256" key="1">
    <source>
        <dbReference type="ARBA" id="ARBA00010876"/>
    </source>
</evidence>
<dbReference type="PANTHER" id="PTHR21600:SF87">
    <property type="entry name" value="RNA PSEUDOURIDYLATE SYNTHASE DOMAIN-CONTAINING PROTEIN 1"/>
    <property type="match status" value="1"/>
</dbReference>
<reference evidence="2 3" key="1">
    <citation type="journal article" date="2016" name="Nat. Commun.">
        <title>Thousands of microbial genomes shed light on interconnected biogeochemical processes in an aquifer system.</title>
        <authorList>
            <person name="Anantharaman K."/>
            <person name="Brown C.T."/>
            <person name="Hug L.A."/>
            <person name="Sharon I."/>
            <person name="Castelle C.J."/>
            <person name="Probst A.J."/>
            <person name="Thomas B.C."/>
            <person name="Singh A."/>
            <person name="Wilkins M.J."/>
            <person name="Karaoz U."/>
            <person name="Brodie E.L."/>
            <person name="Williams K.H."/>
            <person name="Hubbard S.S."/>
            <person name="Banfield J.F."/>
        </authorList>
    </citation>
    <scope>NUCLEOTIDE SEQUENCE [LARGE SCALE GENOMIC DNA]</scope>
</reference>
<dbReference type="InterPro" id="IPR020103">
    <property type="entry name" value="PsdUridine_synth_cat_dom_sf"/>
</dbReference>
<dbReference type="Proteomes" id="UP000176665">
    <property type="component" value="Unassembled WGS sequence"/>
</dbReference>
<dbReference type="GO" id="GO:0000455">
    <property type="term" value="P:enzyme-directed rRNA pseudouridine synthesis"/>
    <property type="evidence" value="ECO:0007669"/>
    <property type="project" value="TreeGrafter"/>
</dbReference>
<dbReference type="GO" id="GO:0003723">
    <property type="term" value="F:RNA binding"/>
    <property type="evidence" value="ECO:0007669"/>
    <property type="project" value="InterPro"/>
</dbReference>
<gene>
    <name evidence="2" type="ORF">A2W14_04435</name>
</gene>
<evidence type="ECO:0000313" key="2">
    <source>
        <dbReference type="EMBL" id="OGG02994.1"/>
    </source>
</evidence>
<name>A0A1F5YSC1_9BACT</name>
<dbReference type="PANTHER" id="PTHR21600">
    <property type="entry name" value="MITOCHONDRIAL RNA PSEUDOURIDINE SYNTHASE"/>
    <property type="match status" value="1"/>
</dbReference>
<sequence>MPYTGRTHQIRIHLKHSGFSIIADPLYSGRKVYREDIKICPRLFLHAQFLEFRHPQTDKIIKFESPLPDELQKVLNQLHKFND</sequence>
<dbReference type="SUPFAM" id="SSF55120">
    <property type="entry name" value="Pseudouridine synthase"/>
    <property type="match status" value="1"/>
</dbReference>
<protein>
    <recommendedName>
        <fullName evidence="4">Pseudouridine synthase RsuA/RluA-like domain-containing protein</fullName>
    </recommendedName>
</protein>
<comment type="caution">
    <text evidence="2">The sequence shown here is derived from an EMBL/GenBank/DDBJ whole genome shotgun (WGS) entry which is preliminary data.</text>
</comment>
<comment type="similarity">
    <text evidence="1">Belongs to the pseudouridine synthase RluA family.</text>
</comment>
<proteinExistence type="inferred from homology"/>
<evidence type="ECO:0008006" key="4">
    <source>
        <dbReference type="Google" id="ProtNLM"/>
    </source>
</evidence>
<dbReference type="EMBL" id="MFJA01000044">
    <property type="protein sequence ID" value="OGG02994.1"/>
    <property type="molecule type" value="Genomic_DNA"/>
</dbReference>
<dbReference type="AlphaFoldDB" id="A0A1F5YSC1"/>
<dbReference type="GO" id="GO:0009982">
    <property type="term" value="F:pseudouridine synthase activity"/>
    <property type="evidence" value="ECO:0007669"/>
    <property type="project" value="InterPro"/>
</dbReference>
<dbReference type="Gene3D" id="3.30.2350.10">
    <property type="entry name" value="Pseudouridine synthase"/>
    <property type="match status" value="1"/>
</dbReference>
<evidence type="ECO:0000313" key="3">
    <source>
        <dbReference type="Proteomes" id="UP000176665"/>
    </source>
</evidence>
<dbReference type="InterPro" id="IPR050188">
    <property type="entry name" value="RluA_PseudoU_synthase"/>
</dbReference>
<organism evidence="2 3">
    <name type="scientific">Candidatus Gottesmanbacteria bacterium RBG_16_37_8</name>
    <dbReference type="NCBI Taxonomy" id="1798371"/>
    <lineage>
        <taxon>Bacteria</taxon>
        <taxon>Candidatus Gottesmaniibacteriota</taxon>
    </lineage>
</organism>